<dbReference type="PROSITE" id="PS51464">
    <property type="entry name" value="SIS"/>
    <property type="match status" value="1"/>
</dbReference>
<proteinExistence type="predicted"/>
<dbReference type="Pfam" id="PF01418">
    <property type="entry name" value="HTH_6"/>
    <property type="match status" value="1"/>
</dbReference>
<dbReference type="PANTHER" id="PTHR30514">
    <property type="entry name" value="GLUCOKINASE"/>
    <property type="match status" value="1"/>
</dbReference>
<keyword evidence="1" id="KW-0805">Transcription regulation</keyword>
<protein>
    <recommendedName>
        <fullName evidence="8">HTH rpiR-type domain-containing protein</fullName>
    </recommendedName>
</protein>
<dbReference type="InterPro" id="IPR035472">
    <property type="entry name" value="RpiR-like_SIS"/>
</dbReference>
<accession>A0ABP2MR35</accession>
<dbReference type="SUPFAM" id="SSF46689">
    <property type="entry name" value="Homeodomain-like"/>
    <property type="match status" value="1"/>
</dbReference>
<dbReference type="InterPro" id="IPR000281">
    <property type="entry name" value="HTH_RpiR"/>
</dbReference>
<sequence>MSEPVSILEKIFSIYPVLFDAEKRVADYVLQNEAKVVDMTVSDLAAACGTSDATVVRFCKKCGCNGFHHLKINMAKEMATKPSDGAPIVGSNELDCARMDVSLRNIFASKQEELRQTLAEIDPAVFRSVVERIRAARFIFCAAMGNTIPVAMDAAYKFNELGLTAISAPVWENMLAMMHTVTPDDVLLAISASGETKDLMRIVSAARGRGAYIVLVTNQVHSSIARVSDRVLHAVSQERMFFRTFSFSSTRLSMTAVIEAVYYMLLSVKRDSSALVDTHEQRLSEQKL</sequence>
<dbReference type="RefSeq" id="WP_006696912.1">
    <property type="nucleotide sequence ID" value="NZ_JH376860.1"/>
</dbReference>
<keyword evidence="2" id="KW-0238">DNA-binding</keyword>
<reference evidence="6 7" key="1">
    <citation type="submission" date="2011-08" db="EMBL/GenBank/DDBJ databases">
        <title>The Genome Sequence of Selenomonas noxia F0398.</title>
        <authorList>
            <consortium name="The Broad Institute Genome Sequencing Platform"/>
            <person name="Earl A."/>
            <person name="Ward D."/>
            <person name="Feldgarden M."/>
            <person name="Gevers D."/>
            <person name="Izard J."/>
            <person name="Ganesan A."/>
            <person name="Blanton J.M."/>
            <person name="Baranova O.V."/>
            <person name="Tanner A.C."/>
            <person name="Dewhirst F.E."/>
            <person name="Young S.K."/>
            <person name="Zeng Q."/>
            <person name="Gargeya S."/>
            <person name="Fitzgerald M."/>
            <person name="Haas B."/>
            <person name="Abouelleil A."/>
            <person name="Alvarado L."/>
            <person name="Arachchi H.M."/>
            <person name="Berlin A."/>
            <person name="Brown A."/>
            <person name="Chapman S.B."/>
            <person name="Chen Z."/>
            <person name="Dunbar C."/>
            <person name="Freedman E."/>
            <person name="Gearin G."/>
            <person name="Gellesch M."/>
            <person name="Goldberg J."/>
            <person name="Griggs A."/>
            <person name="Gujja S."/>
            <person name="Heiman D."/>
            <person name="Howarth C."/>
            <person name="Larson L."/>
            <person name="Lui A."/>
            <person name="MacDonald P.J.P."/>
            <person name="Montmayeur A."/>
            <person name="Murphy C."/>
            <person name="Neiman D."/>
            <person name="Pearson M."/>
            <person name="Priest M."/>
            <person name="Roberts A."/>
            <person name="Saif S."/>
            <person name="Shea T."/>
            <person name="Shenoy N."/>
            <person name="Sisk P."/>
            <person name="Stolte C."/>
            <person name="Sykes S."/>
            <person name="Wortman J."/>
            <person name="Nusbaum C."/>
            <person name="Birren B."/>
        </authorList>
    </citation>
    <scope>NUCLEOTIDE SEQUENCE [LARGE SCALE GENOMIC DNA]</scope>
    <source>
        <strain evidence="6 7">F0398</strain>
    </source>
</reference>
<gene>
    <name evidence="6" type="ORF">HMPREF9432_01708</name>
</gene>
<evidence type="ECO:0000313" key="7">
    <source>
        <dbReference type="Proteomes" id="UP000003175"/>
    </source>
</evidence>
<feature type="domain" description="SIS" evidence="5">
    <location>
        <begin position="129"/>
        <end position="271"/>
    </location>
</feature>
<dbReference type="PROSITE" id="PS51071">
    <property type="entry name" value="HTH_RPIR"/>
    <property type="match status" value="1"/>
</dbReference>
<evidence type="ECO:0000256" key="3">
    <source>
        <dbReference type="ARBA" id="ARBA00023163"/>
    </source>
</evidence>
<evidence type="ECO:0000259" key="5">
    <source>
        <dbReference type="PROSITE" id="PS51464"/>
    </source>
</evidence>
<organism evidence="6 7">
    <name type="scientific">Selenomonas noxia F0398</name>
    <dbReference type="NCBI Taxonomy" id="702437"/>
    <lineage>
        <taxon>Bacteria</taxon>
        <taxon>Bacillati</taxon>
        <taxon>Bacillota</taxon>
        <taxon>Negativicutes</taxon>
        <taxon>Selenomonadales</taxon>
        <taxon>Selenomonadaceae</taxon>
        <taxon>Selenomonas</taxon>
    </lineage>
</organism>
<dbReference type="SUPFAM" id="SSF53697">
    <property type="entry name" value="SIS domain"/>
    <property type="match status" value="1"/>
</dbReference>
<dbReference type="CDD" id="cd05013">
    <property type="entry name" value="SIS_RpiR"/>
    <property type="match status" value="1"/>
</dbReference>
<comment type="caution">
    <text evidence="6">The sequence shown here is derived from an EMBL/GenBank/DDBJ whole genome shotgun (WGS) entry which is preliminary data.</text>
</comment>
<dbReference type="InterPro" id="IPR036388">
    <property type="entry name" value="WH-like_DNA-bd_sf"/>
</dbReference>
<dbReference type="EMBL" id="ADGH01000016">
    <property type="protein sequence ID" value="EHG24034.1"/>
    <property type="molecule type" value="Genomic_DNA"/>
</dbReference>
<dbReference type="Gene3D" id="3.40.50.10490">
    <property type="entry name" value="Glucose-6-phosphate isomerase like protein, domain 1"/>
    <property type="match status" value="1"/>
</dbReference>
<name>A0ABP2MR35_9FIRM</name>
<dbReference type="InterPro" id="IPR009057">
    <property type="entry name" value="Homeodomain-like_sf"/>
</dbReference>
<dbReference type="InterPro" id="IPR047640">
    <property type="entry name" value="RpiR-like"/>
</dbReference>
<feature type="domain" description="HTH rpiR-type" evidence="4">
    <location>
        <begin position="5"/>
        <end position="81"/>
    </location>
</feature>
<evidence type="ECO:0000256" key="1">
    <source>
        <dbReference type="ARBA" id="ARBA00023015"/>
    </source>
</evidence>
<dbReference type="PANTHER" id="PTHR30514:SF1">
    <property type="entry name" value="HTH-TYPE TRANSCRIPTIONAL REGULATOR HEXR-RELATED"/>
    <property type="match status" value="1"/>
</dbReference>
<keyword evidence="7" id="KW-1185">Reference proteome</keyword>
<evidence type="ECO:0008006" key="8">
    <source>
        <dbReference type="Google" id="ProtNLM"/>
    </source>
</evidence>
<evidence type="ECO:0000259" key="4">
    <source>
        <dbReference type="PROSITE" id="PS51071"/>
    </source>
</evidence>
<evidence type="ECO:0000256" key="2">
    <source>
        <dbReference type="ARBA" id="ARBA00023125"/>
    </source>
</evidence>
<dbReference type="InterPro" id="IPR001347">
    <property type="entry name" value="SIS_dom"/>
</dbReference>
<keyword evidence="3" id="KW-0804">Transcription</keyword>
<evidence type="ECO:0000313" key="6">
    <source>
        <dbReference type="EMBL" id="EHG24034.1"/>
    </source>
</evidence>
<dbReference type="Gene3D" id="1.10.10.10">
    <property type="entry name" value="Winged helix-like DNA-binding domain superfamily/Winged helix DNA-binding domain"/>
    <property type="match status" value="1"/>
</dbReference>
<dbReference type="Pfam" id="PF01380">
    <property type="entry name" value="SIS"/>
    <property type="match status" value="1"/>
</dbReference>
<dbReference type="InterPro" id="IPR046348">
    <property type="entry name" value="SIS_dom_sf"/>
</dbReference>
<dbReference type="Proteomes" id="UP000003175">
    <property type="component" value="Unassembled WGS sequence"/>
</dbReference>